<dbReference type="CDD" id="cd03062">
    <property type="entry name" value="TRX_Fd_Sucrase"/>
    <property type="match status" value="1"/>
</dbReference>
<dbReference type="Pfam" id="PF06999">
    <property type="entry name" value="Suc_Fer-like"/>
    <property type="match status" value="1"/>
</dbReference>
<dbReference type="EMBL" id="NMVQ01000007">
    <property type="protein sequence ID" value="OYO23515.1"/>
    <property type="molecule type" value="Genomic_DNA"/>
</dbReference>
<dbReference type="RefSeq" id="WP_094363274.1">
    <property type="nucleotide sequence ID" value="NZ_NMVQ01000007.1"/>
</dbReference>
<reference evidence="1 2" key="1">
    <citation type="submission" date="2017-07" db="EMBL/GenBank/DDBJ databases">
        <title>Draft whole genome sequences of clinical Proprionibacteriaceae strains.</title>
        <authorList>
            <person name="Bernier A.-M."/>
            <person name="Bernard K."/>
            <person name="Domingo M.-C."/>
        </authorList>
    </citation>
    <scope>NUCLEOTIDE SEQUENCE [LARGE SCALE GENOMIC DNA]</scope>
    <source>
        <strain evidence="1 2">NML 130396</strain>
    </source>
</reference>
<organism evidence="1 2">
    <name type="scientific">Enemella dayhoffiae</name>
    <dbReference type="NCBI Taxonomy" id="2016507"/>
    <lineage>
        <taxon>Bacteria</taxon>
        <taxon>Bacillati</taxon>
        <taxon>Actinomycetota</taxon>
        <taxon>Actinomycetes</taxon>
        <taxon>Propionibacteriales</taxon>
        <taxon>Propionibacteriaceae</taxon>
        <taxon>Enemella</taxon>
    </lineage>
</organism>
<dbReference type="InterPro" id="IPR036249">
    <property type="entry name" value="Thioredoxin-like_sf"/>
</dbReference>
<accession>A0A255H773</accession>
<name>A0A255H773_9ACTN</name>
<protein>
    <recommendedName>
        <fullName evidence="3">Sucrase ferredoxin</fullName>
    </recommendedName>
</protein>
<dbReference type="PANTHER" id="PTHR31902">
    <property type="entry name" value="ACTIN PATCHES DISTAL PROTEIN 1"/>
    <property type="match status" value="1"/>
</dbReference>
<dbReference type="PANTHER" id="PTHR31902:SF22">
    <property type="entry name" value="SLL1203 PROTEIN"/>
    <property type="match status" value="1"/>
</dbReference>
<dbReference type="SUPFAM" id="SSF52833">
    <property type="entry name" value="Thioredoxin-like"/>
    <property type="match status" value="1"/>
</dbReference>
<comment type="caution">
    <text evidence="1">The sequence shown here is derived from an EMBL/GenBank/DDBJ whole genome shotgun (WGS) entry which is preliminary data.</text>
</comment>
<keyword evidence="2" id="KW-1185">Reference proteome</keyword>
<dbReference type="Gene3D" id="3.40.30.10">
    <property type="entry name" value="Glutaredoxin"/>
    <property type="match status" value="1"/>
</dbReference>
<dbReference type="OrthoDB" id="3399139at2"/>
<dbReference type="InterPro" id="IPR009737">
    <property type="entry name" value="Aim32/Apd1-like"/>
</dbReference>
<evidence type="ECO:0008006" key="3">
    <source>
        <dbReference type="Google" id="ProtNLM"/>
    </source>
</evidence>
<proteinExistence type="predicted"/>
<evidence type="ECO:0000313" key="1">
    <source>
        <dbReference type="EMBL" id="OYO23515.1"/>
    </source>
</evidence>
<sequence>MSSPKRPADFACSTAARARGDQLVGTAPPARRWFLVEQPGGWGATAWAGLDVAAPMKDLLQGVLNLAEARLMLIRRPGHGRDTVTGGGRRRWCVVDPLAPRRVRWGVADSDADVLRAAELFAGANPELNELEPVKVSPGEPELLMVCTHGRKDVCCATRGRPVAARAAELWPEATWECTHTGGDRFAGNLLLLPDGACYGGIDPESVEAIVRAHVAGRVDPTQLRGPTGHPAWAQAAAVAAYRQMGPLRWDQVHPISEESDGEQWRVVLDVDEVLVEVTGHQRVTEADFLTCKADLPKRMLLAVVDDLRPLAAVD</sequence>
<evidence type="ECO:0000313" key="2">
    <source>
        <dbReference type="Proteomes" id="UP000216311"/>
    </source>
</evidence>
<dbReference type="Proteomes" id="UP000216311">
    <property type="component" value="Unassembled WGS sequence"/>
</dbReference>
<dbReference type="AlphaFoldDB" id="A0A255H773"/>
<gene>
    <name evidence="1" type="ORF">CGZ93_06160</name>
</gene>